<proteinExistence type="predicted"/>
<reference evidence="2 3" key="1">
    <citation type="submission" date="2017-09" db="EMBL/GenBank/DDBJ databases">
        <title>Depth-based differentiation of microbial function through sediment-hosted aquifers and enrichment of novel symbionts in the deep terrestrial subsurface.</title>
        <authorList>
            <person name="Probst A.J."/>
            <person name="Ladd B."/>
            <person name="Jarett J.K."/>
            <person name="Geller-Mcgrath D.E."/>
            <person name="Sieber C.M."/>
            <person name="Emerson J.B."/>
            <person name="Anantharaman K."/>
            <person name="Thomas B.C."/>
            <person name="Malmstrom R."/>
            <person name="Stieglmeier M."/>
            <person name="Klingl A."/>
            <person name="Woyke T."/>
            <person name="Ryan C.M."/>
            <person name="Banfield J.F."/>
        </authorList>
    </citation>
    <scope>NUCLEOTIDE SEQUENCE [LARGE SCALE GENOMIC DNA]</scope>
    <source>
        <strain evidence="2">CG23_combo_of_CG06-09_8_20_14_all_54_14</strain>
    </source>
</reference>
<sequence>METLLVGTALIVLGILVVICGSIALQGLKKVPAQPPHVAIRTILGSRTQDVVKEGWAFFPLYPWWHGAILVNITKVNQDLPEQKVRTPDRAELAIPVSITWVPAKDDGKQLIVFLDSGGEKGVKTILEDLVRERLREWAISTEEGPADWVDAMGAREEAVAVLLKAIIGDEGLEKIPSGIPTPILLRYFAGPQRFPTNERDKTRWGAKWEILEKELPGDLEKNRVTKEKLKAAVDERRNSVQRIRQGDGKFNKIGLGIYINRLNIGEIKPLGKLAEFAELEAREAQERRGEVFEVDTDLLKAGRLLEVAEANKEKLSIQDAYRIVMEWKTTREGRGFTIPGLSPALAEAVRAFFQKERIGPTRRRKEKSYGGRRK</sequence>
<evidence type="ECO:0000313" key="3">
    <source>
        <dbReference type="Proteomes" id="UP000228812"/>
    </source>
</evidence>
<dbReference type="EMBL" id="PCRZ01000001">
    <property type="protein sequence ID" value="PIP30186.1"/>
    <property type="molecule type" value="Genomic_DNA"/>
</dbReference>
<protein>
    <recommendedName>
        <fullName evidence="1">Band 7 domain-containing protein</fullName>
    </recommendedName>
</protein>
<dbReference type="AlphaFoldDB" id="A0A2G9ZAK5"/>
<dbReference type="Proteomes" id="UP000228812">
    <property type="component" value="Unassembled WGS sequence"/>
</dbReference>
<feature type="domain" description="Band 7" evidence="1">
    <location>
        <begin position="35"/>
        <end position="145"/>
    </location>
</feature>
<dbReference type="Pfam" id="PF01145">
    <property type="entry name" value="Band_7"/>
    <property type="match status" value="1"/>
</dbReference>
<gene>
    <name evidence="2" type="ORF">COX26_00065</name>
</gene>
<name>A0A2G9ZAK5_9BACT</name>
<evidence type="ECO:0000313" key="2">
    <source>
        <dbReference type="EMBL" id="PIP30186.1"/>
    </source>
</evidence>
<comment type="caution">
    <text evidence="2">The sequence shown here is derived from an EMBL/GenBank/DDBJ whole genome shotgun (WGS) entry which is preliminary data.</text>
</comment>
<accession>A0A2G9ZAK5</accession>
<organism evidence="2 3">
    <name type="scientific">Candidatus Jorgensenbacteria bacterium CG23_combo_of_CG06-09_8_20_14_all_54_14</name>
    <dbReference type="NCBI Taxonomy" id="1974595"/>
    <lineage>
        <taxon>Bacteria</taxon>
        <taxon>Candidatus Joergenseniibacteriota</taxon>
    </lineage>
</organism>
<dbReference type="InterPro" id="IPR001107">
    <property type="entry name" value="Band_7"/>
</dbReference>
<evidence type="ECO:0000259" key="1">
    <source>
        <dbReference type="Pfam" id="PF01145"/>
    </source>
</evidence>